<gene>
    <name evidence="1" type="ORF">J3U87_25660</name>
</gene>
<dbReference type="KEGG" id="scor:J3U87_25660"/>
<organism evidence="1 2">
    <name type="scientific">Sulfidibacter corallicola</name>
    <dbReference type="NCBI Taxonomy" id="2818388"/>
    <lineage>
        <taxon>Bacteria</taxon>
        <taxon>Pseudomonadati</taxon>
        <taxon>Acidobacteriota</taxon>
        <taxon>Holophagae</taxon>
        <taxon>Acanthopleuribacterales</taxon>
        <taxon>Acanthopleuribacteraceae</taxon>
        <taxon>Sulfidibacter</taxon>
    </lineage>
</organism>
<accession>A0A8A4TGE2</accession>
<dbReference type="PROSITE" id="PS51318">
    <property type="entry name" value="TAT"/>
    <property type="match status" value="1"/>
</dbReference>
<evidence type="ECO:0000313" key="1">
    <source>
        <dbReference type="EMBL" id="QTD48986.1"/>
    </source>
</evidence>
<evidence type="ECO:0000313" key="2">
    <source>
        <dbReference type="Proteomes" id="UP000663929"/>
    </source>
</evidence>
<keyword evidence="2" id="KW-1185">Reference proteome</keyword>
<reference evidence="1" key="1">
    <citation type="submission" date="2021-03" db="EMBL/GenBank/DDBJ databases">
        <title>Acanthopleuribacteraceae sp. M133.</title>
        <authorList>
            <person name="Wang G."/>
        </authorList>
    </citation>
    <scope>NUCLEOTIDE SEQUENCE</scope>
    <source>
        <strain evidence="1">M133</strain>
    </source>
</reference>
<protein>
    <submittedName>
        <fullName evidence="1">Uncharacterized protein</fullName>
    </submittedName>
</protein>
<dbReference type="InterPro" id="IPR006311">
    <property type="entry name" value="TAT_signal"/>
</dbReference>
<dbReference type="EMBL" id="CP071793">
    <property type="protein sequence ID" value="QTD48986.1"/>
    <property type="molecule type" value="Genomic_DNA"/>
</dbReference>
<dbReference type="AlphaFoldDB" id="A0A8A4TGE2"/>
<dbReference type="RefSeq" id="WP_237378635.1">
    <property type="nucleotide sequence ID" value="NZ_CP071793.1"/>
</dbReference>
<sequence>MTKKASDRDQQAGKARGFTMDRRTMLKTTAVSLAAVGLGASAMPGPTHPLGFCPIIGTKNDIVTLFGPDFGSSFEDVSARFSHSMFGHPFLWPSGFSGGELLTTITALPFNLSQAPIETVIGEGYHSMPSNLPSGLAITTPIRTWLGNGGSRYKSFQKFSFPYTTLIHSCSSFWGGLDHTGKLSIDFFVPKDFCCCPISPVGHRWSLRFYAATAGNAFEIEYQASLILTGSLYPWQIADALCTVLTSAFQSNFTISLMCQATHLFDDQANITIGAPSGEGPFVKGAIHVEVDRMDDSAEFDSVPCDSVDSQCCDSLDDDSLPCDSLHENSIPDHCPSIEADFHPFIFS</sequence>
<name>A0A8A4TGE2_SULCO</name>
<proteinExistence type="predicted"/>
<dbReference type="Proteomes" id="UP000663929">
    <property type="component" value="Chromosome"/>
</dbReference>